<proteinExistence type="inferred from homology"/>
<feature type="active site" evidence="9">
    <location>
        <position position="269"/>
    </location>
</feature>
<reference evidence="12 13" key="1">
    <citation type="submission" date="2019-06" db="EMBL/GenBank/DDBJ databases">
        <title>Sequencing the genomes of 1000 actinobacteria strains.</title>
        <authorList>
            <person name="Klenk H.-P."/>
        </authorList>
    </citation>
    <scope>NUCLEOTIDE SEQUENCE [LARGE SCALE GENOMIC DNA]</scope>
    <source>
        <strain evidence="12 13">DSM 44826</strain>
    </source>
</reference>
<dbReference type="GO" id="GO:0044550">
    <property type="term" value="P:secondary metabolite biosynthetic process"/>
    <property type="evidence" value="ECO:0007669"/>
    <property type="project" value="TreeGrafter"/>
</dbReference>
<dbReference type="NCBIfam" id="NF006829">
    <property type="entry name" value="PRK09352.1"/>
    <property type="match status" value="1"/>
</dbReference>
<keyword evidence="7 9" id="KW-0275">Fatty acid biosynthesis</keyword>
<comment type="similarity">
    <text evidence="1 9">Belongs to the thiolase-like superfamily. FabH family.</text>
</comment>
<keyword evidence="3 9" id="KW-0444">Lipid biosynthesis</keyword>
<organism evidence="12 13">
    <name type="scientific">Kitasatospora viridis</name>
    <dbReference type="NCBI Taxonomy" id="281105"/>
    <lineage>
        <taxon>Bacteria</taxon>
        <taxon>Bacillati</taxon>
        <taxon>Actinomycetota</taxon>
        <taxon>Actinomycetes</taxon>
        <taxon>Kitasatosporales</taxon>
        <taxon>Streptomycetaceae</taxon>
        <taxon>Kitasatospora</taxon>
    </lineage>
</organism>
<dbReference type="EMBL" id="VIWT01000002">
    <property type="protein sequence ID" value="TWF91054.1"/>
    <property type="molecule type" value="Genomic_DNA"/>
</dbReference>
<evidence type="ECO:0000259" key="10">
    <source>
        <dbReference type="Pfam" id="PF08541"/>
    </source>
</evidence>
<comment type="domain">
    <text evidence="9">The last Arg residue of the ACP-binding site is essential for the weak association between ACP/AcpP and FabH.</text>
</comment>
<gene>
    <name evidence="9" type="primary">fabH</name>
    <name evidence="12" type="ORF">FHX73_12166</name>
</gene>
<keyword evidence="5 9" id="KW-0276">Fatty acid metabolism</keyword>
<dbReference type="InterPro" id="IPR004655">
    <property type="entry name" value="FabH"/>
</dbReference>
<dbReference type="UniPathway" id="UPA00094"/>
<feature type="domain" description="Beta-ketoacyl-[acyl-carrier-protein] synthase III C-terminal" evidence="10">
    <location>
        <begin position="253"/>
        <end position="342"/>
    </location>
</feature>
<keyword evidence="6 9" id="KW-0443">Lipid metabolism</keyword>
<dbReference type="GO" id="GO:0004315">
    <property type="term" value="F:3-oxoacyl-[acyl-carrier-protein] synthase activity"/>
    <property type="evidence" value="ECO:0007669"/>
    <property type="project" value="InterPro"/>
</dbReference>
<evidence type="ECO:0000313" key="13">
    <source>
        <dbReference type="Proteomes" id="UP000317940"/>
    </source>
</evidence>
<dbReference type="AlphaFoldDB" id="A0A561TVB9"/>
<evidence type="ECO:0000259" key="11">
    <source>
        <dbReference type="Pfam" id="PF08545"/>
    </source>
</evidence>
<evidence type="ECO:0000256" key="3">
    <source>
        <dbReference type="ARBA" id="ARBA00022516"/>
    </source>
</evidence>
<accession>A0A561TVB9</accession>
<keyword evidence="4 9" id="KW-0808">Transferase</keyword>
<dbReference type="HAMAP" id="MF_01815">
    <property type="entry name" value="FabH"/>
    <property type="match status" value="1"/>
</dbReference>
<evidence type="ECO:0000256" key="4">
    <source>
        <dbReference type="ARBA" id="ARBA00022679"/>
    </source>
</evidence>
<keyword evidence="13" id="KW-1185">Reference proteome</keyword>
<dbReference type="EC" id="2.3.1.180" evidence="9"/>
<comment type="subunit">
    <text evidence="9">Homodimer.</text>
</comment>
<evidence type="ECO:0000256" key="6">
    <source>
        <dbReference type="ARBA" id="ARBA00023098"/>
    </source>
</evidence>
<dbReference type="GO" id="GO:0005737">
    <property type="term" value="C:cytoplasm"/>
    <property type="evidence" value="ECO:0007669"/>
    <property type="project" value="UniProtKB-SubCell"/>
</dbReference>
<dbReference type="InterPro" id="IPR013747">
    <property type="entry name" value="ACP_syn_III_C"/>
</dbReference>
<dbReference type="SUPFAM" id="SSF53901">
    <property type="entry name" value="Thiolase-like"/>
    <property type="match status" value="1"/>
</dbReference>
<comment type="caution">
    <text evidence="12">The sequence shown here is derived from an EMBL/GenBank/DDBJ whole genome shotgun (WGS) entry which is preliminary data.</text>
</comment>
<evidence type="ECO:0000313" key="12">
    <source>
        <dbReference type="EMBL" id="TWF91054.1"/>
    </source>
</evidence>
<evidence type="ECO:0000256" key="5">
    <source>
        <dbReference type="ARBA" id="ARBA00022832"/>
    </source>
</evidence>
<dbReference type="PANTHER" id="PTHR34069:SF2">
    <property type="entry name" value="BETA-KETOACYL-[ACYL-CARRIER-PROTEIN] SYNTHASE III"/>
    <property type="match status" value="1"/>
</dbReference>
<dbReference type="Gene3D" id="3.40.47.10">
    <property type="match status" value="1"/>
</dbReference>
<comment type="function">
    <text evidence="9">Catalyzes the condensation reaction of fatty acid synthesis by the addition to an acyl acceptor of two carbons from malonyl-ACP. Catalyzes the first condensation reaction which initiates fatty acid synthesis and may therefore play a role in governing the total rate of fatty acid production. Possesses both acetoacetyl-ACP synthase and acetyl transacylase activities. Its substrate specificity determines the biosynthesis of branched-chain and/or straight-chain of fatty acids.</text>
</comment>
<dbReference type="CDD" id="cd00830">
    <property type="entry name" value="KAS_III"/>
    <property type="match status" value="1"/>
</dbReference>
<dbReference type="Pfam" id="PF08541">
    <property type="entry name" value="ACP_syn_III_C"/>
    <property type="match status" value="1"/>
</dbReference>
<evidence type="ECO:0000256" key="7">
    <source>
        <dbReference type="ARBA" id="ARBA00023160"/>
    </source>
</evidence>
<sequence>MTGHRTAPRAVTGHRTAVIAGIGTALPPQVVTNAQVIARGGLETTDEWITTRTGIHRRRLAAPDVSTGDLATAGARAALAAAGPAAPRPDLLLLATTTPDRPCPATAPEVVHRLGLGPLPAFDLAAVCSGFLYALITATALVRAGSCRAPLVVAAEKYSAIIDPADRDTAPLFGDGAAAVLLRPGETTEPGAVLATDWGSDGGGSDLIAVAAGGSRLPVTGGLGPEDRYFRMRGRQVYAHAVRRMAASAGTALAATGWRPEEVRAFVGHQANQRILDAVADRLGIPEPSRFGNIREVGNTAAASVPLALADAAARGACPPGSPALLTAFGGGLTWASATLLWPQAPVCAADPEPRPSLGRLQEVGTP</sequence>
<feature type="active site" evidence="9">
    <location>
        <position position="128"/>
    </location>
</feature>
<protein>
    <recommendedName>
        <fullName evidence="9">Beta-ketoacyl-[acyl-carrier-protein] synthase III</fullName>
        <shortName evidence="9">Beta-ketoacyl-ACP synthase III</shortName>
        <shortName evidence="9">KAS III</shortName>
        <ecNumber evidence="9">2.3.1.180</ecNumber>
    </recommendedName>
    <alternativeName>
        <fullName evidence="9">3-oxoacyl-[acyl-carrier-protein] synthase 3</fullName>
    </alternativeName>
    <alternativeName>
        <fullName evidence="9">3-oxoacyl-[acyl-carrier-protein] synthase III</fullName>
    </alternativeName>
</protein>
<evidence type="ECO:0000256" key="1">
    <source>
        <dbReference type="ARBA" id="ARBA00008642"/>
    </source>
</evidence>
<comment type="pathway">
    <text evidence="9">Lipid metabolism; fatty acid biosynthesis.</text>
</comment>
<dbReference type="PANTHER" id="PTHR34069">
    <property type="entry name" value="3-OXOACYL-[ACYL-CARRIER-PROTEIN] SYNTHASE 3"/>
    <property type="match status" value="1"/>
</dbReference>
<dbReference type="GO" id="GO:0033818">
    <property type="term" value="F:beta-ketoacyl-acyl-carrier-protein synthase III activity"/>
    <property type="evidence" value="ECO:0007669"/>
    <property type="project" value="UniProtKB-UniRule"/>
</dbReference>
<evidence type="ECO:0000256" key="9">
    <source>
        <dbReference type="HAMAP-Rule" id="MF_01815"/>
    </source>
</evidence>
<dbReference type="InterPro" id="IPR016039">
    <property type="entry name" value="Thiolase-like"/>
</dbReference>
<keyword evidence="2 9" id="KW-0963">Cytoplasm</keyword>
<dbReference type="Proteomes" id="UP000317940">
    <property type="component" value="Unassembled WGS sequence"/>
</dbReference>
<feature type="active site" evidence="9">
    <location>
        <position position="299"/>
    </location>
</feature>
<keyword evidence="9" id="KW-0511">Multifunctional enzyme</keyword>
<name>A0A561TVB9_9ACTN</name>
<feature type="region of interest" description="ACP-binding" evidence="9">
    <location>
        <begin position="270"/>
        <end position="274"/>
    </location>
</feature>
<dbReference type="InterPro" id="IPR013751">
    <property type="entry name" value="ACP_syn_III_N"/>
</dbReference>
<dbReference type="Pfam" id="PF08545">
    <property type="entry name" value="ACP_syn_III"/>
    <property type="match status" value="1"/>
</dbReference>
<evidence type="ECO:0000256" key="8">
    <source>
        <dbReference type="ARBA" id="ARBA00023315"/>
    </source>
</evidence>
<comment type="subcellular location">
    <subcellularLocation>
        <location evidence="9">Cytoplasm</location>
    </subcellularLocation>
</comment>
<comment type="catalytic activity">
    <reaction evidence="9">
        <text>malonyl-[ACP] + acetyl-CoA + H(+) = 3-oxobutanoyl-[ACP] + CO2 + CoA</text>
        <dbReference type="Rhea" id="RHEA:12080"/>
        <dbReference type="Rhea" id="RHEA-COMP:9623"/>
        <dbReference type="Rhea" id="RHEA-COMP:9625"/>
        <dbReference type="ChEBI" id="CHEBI:15378"/>
        <dbReference type="ChEBI" id="CHEBI:16526"/>
        <dbReference type="ChEBI" id="CHEBI:57287"/>
        <dbReference type="ChEBI" id="CHEBI:57288"/>
        <dbReference type="ChEBI" id="CHEBI:78449"/>
        <dbReference type="ChEBI" id="CHEBI:78450"/>
        <dbReference type="EC" id="2.3.1.180"/>
    </reaction>
</comment>
<dbReference type="GO" id="GO:0006633">
    <property type="term" value="P:fatty acid biosynthetic process"/>
    <property type="evidence" value="ECO:0007669"/>
    <property type="project" value="UniProtKB-UniRule"/>
</dbReference>
<dbReference type="NCBIfam" id="TIGR00747">
    <property type="entry name" value="fabH"/>
    <property type="match status" value="1"/>
</dbReference>
<feature type="domain" description="Beta-ketoacyl-[acyl-carrier-protein] synthase III N-terminal" evidence="11">
    <location>
        <begin position="122"/>
        <end position="202"/>
    </location>
</feature>
<keyword evidence="8 9" id="KW-0012">Acyltransferase</keyword>
<evidence type="ECO:0000256" key="2">
    <source>
        <dbReference type="ARBA" id="ARBA00022490"/>
    </source>
</evidence>